<organism evidence="12 13">
    <name type="scientific">Chara braunii</name>
    <name type="common">Braun's stonewort</name>
    <dbReference type="NCBI Taxonomy" id="69332"/>
    <lineage>
        <taxon>Eukaryota</taxon>
        <taxon>Viridiplantae</taxon>
        <taxon>Streptophyta</taxon>
        <taxon>Charophyceae</taxon>
        <taxon>Charales</taxon>
        <taxon>Characeae</taxon>
        <taxon>Chara</taxon>
    </lineage>
</organism>
<evidence type="ECO:0000256" key="2">
    <source>
        <dbReference type="ARBA" id="ARBA00022490"/>
    </source>
</evidence>
<keyword evidence="2" id="KW-0963">Cytoplasm</keyword>
<keyword evidence="5" id="KW-0969">Cilium</keyword>
<dbReference type="Gene3D" id="1.10.10.60">
    <property type="entry name" value="Homeodomain-like"/>
    <property type="match status" value="1"/>
</dbReference>
<comment type="subcellular location">
    <subcellularLocation>
        <location evidence="8">Cell projection</location>
        <location evidence="8">Kinocilium</location>
    </subcellularLocation>
    <subcellularLocation>
        <location evidence="1">Cytoplasm</location>
        <location evidence="1">Cytoskeleton</location>
        <location evidence="1">Flagellum axoneme</location>
    </subcellularLocation>
</comment>
<dbReference type="GO" id="GO:0060294">
    <property type="term" value="P:cilium movement involved in cell motility"/>
    <property type="evidence" value="ECO:0007669"/>
    <property type="project" value="TreeGrafter"/>
</dbReference>
<evidence type="ECO:0000256" key="9">
    <source>
        <dbReference type="ARBA" id="ARBA00038319"/>
    </source>
</evidence>
<keyword evidence="3" id="KW-0970">Cilium biogenesis/degradation</keyword>
<evidence type="ECO:0000256" key="10">
    <source>
        <dbReference type="ARBA" id="ARBA00041080"/>
    </source>
</evidence>
<sequence>MLPILYSTCTSVPIAGSGGDQPQGEGAAPGAAADQPPASGSEVIPKEEEKIKDPKEEAEEEEEAVEEDEGEEKEKSDDDDERDPEGEEDEDEDEDEEDEEEGQEQDEEPKGPPPHNIFLISELERLSAVIRAIEEDTGVVPLGAMVVNSNNDVIINKFFTGLPYIDKLDSYVHIHHGPTEKPLSKDIRGERGGRWSGHSPSNSPRPSERSGHAHLPPHLQPLPDTDDEEGDDRRSQTVPLGSGSTQEWAATELFGSRDGGKGQSYTELLQQGLSDTDGDGGVNLSLGLGSGTSAAVSRTVVVNPHPDDDGGDVTAVQRSPRSPAPLREASGNNKDPPRQQFRSPSVCRGASARPQWMQSPSPLSAGSSAGRRVGECRETAPAVADVGDDSNESSTRDGKEVWAEQRRLMRSVREESITRGVQLLRVGEDGHDGEEAGADAHDPDGNDNGAEGWEDDVGNVSPSKQAAVMGGRGGKTKSCGGNGRRGKRTAGKGSDAEGDVDGEGGRHFWSVDDIIALIRAKRDQDAHLQGMGHAYARMKPREWKWLDVATRLKKVGVDREADRMQQFKKVHHFQGLSGKQDFFQLSGKDMMSKGFSFNMDRAVYDKILGSTVKNHTINPKNVADTGAQGGVCLPSASSADPESVGDGDGGAEHDDDDDGSTKGVKVGDVAGEGDNDEALVNRLRQRNTREGMEAAAKLWVDDLRFWNEREGFAIVKLIAEARGYLVAVARGEQPPPIRRSIVLPHNSIPQQKIAEESELNAAKERALKVQGIALRVIHGWVFKSQNRQRGYHAAYQYALNHAANDIARAMWMGEDWRYCVSPMVVHHTLDMDMKLPLWFVGADIEDRHEDDGLAAYQEASIQRLVGAFTSAVIIAEATDGGRISHERLKTMADVMRMMLATTMWLMRMAGDDHRAHYDAWVFVQLTAKPTLVASMHRCFDARRHIVQASTVITDKLASPPITFIDPPMYVPDWVSIGVKFSHDATLSSPMEAKKVDWLGTGPPEDEDGGKGDEQGSGGGR</sequence>
<keyword evidence="13" id="KW-1185">Reference proteome</keyword>
<dbReference type="InterPro" id="IPR055316">
    <property type="entry name" value="RSP9"/>
</dbReference>
<keyword evidence="7" id="KW-0966">Cell projection</keyword>
<feature type="region of interest" description="Disordered" evidence="11">
    <location>
        <begin position="176"/>
        <end position="248"/>
    </location>
</feature>
<feature type="region of interest" description="Disordered" evidence="11">
    <location>
        <begin position="1"/>
        <end position="116"/>
    </location>
</feature>
<feature type="compositionally biased region" description="Basic and acidic residues" evidence="11">
    <location>
        <begin position="176"/>
        <end position="193"/>
    </location>
</feature>
<dbReference type="Gramene" id="GBG70865">
    <property type="protein sequence ID" value="GBG70865"/>
    <property type="gene ID" value="CBR_g8165"/>
</dbReference>
<evidence type="ECO:0000256" key="7">
    <source>
        <dbReference type="ARBA" id="ARBA00023273"/>
    </source>
</evidence>
<evidence type="ECO:0000256" key="1">
    <source>
        <dbReference type="ARBA" id="ARBA00004611"/>
    </source>
</evidence>
<evidence type="ECO:0000256" key="5">
    <source>
        <dbReference type="ARBA" id="ARBA00023069"/>
    </source>
</evidence>
<keyword evidence="6" id="KW-0206">Cytoskeleton</keyword>
<feature type="compositionally biased region" description="Basic and acidic residues" evidence="11">
    <location>
        <begin position="394"/>
        <end position="403"/>
    </location>
</feature>
<dbReference type="GO" id="GO:0035082">
    <property type="term" value="P:axoneme assembly"/>
    <property type="evidence" value="ECO:0007669"/>
    <property type="project" value="InterPro"/>
</dbReference>
<feature type="compositionally biased region" description="Low complexity" evidence="11">
    <location>
        <begin position="213"/>
        <end position="223"/>
    </location>
</feature>
<feature type="compositionally biased region" description="Low complexity" evidence="11">
    <location>
        <begin position="359"/>
        <end position="371"/>
    </location>
</feature>
<dbReference type="OrthoDB" id="10258956at2759"/>
<dbReference type="AlphaFoldDB" id="A0A388KLE1"/>
<evidence type="ECO:0000256" key="4">
    <source>
        <dbReference type="ARBA" id="ARBA00022846"/>
    </source>
</evidence>
<dbReference type="Proteomes" id="UP000265515">
    <property type="component" value="Unassembled WGS sequence"/>
</dbReference>
<reference evidence="12 13" key="1">
    <citation type="journal article" date="2018" name="Cell">
        <title>The Chara Genome: Secondary Complexity and Implications for Plant Terrestrialization.</title>
        <authorList>
            <person name="Nishiyama T."/>
            <person name="Sakayama H."/>
            <person name="Vries J.D."/>
            <person name="Buschmann H."/>
            <person name="Saint-Marcoux D."/>
            <person name="Ullrich K.K."/>
            <person name="Haas F.B."/>
            <person name="Vanderstraeten L."/>
            <person name="Becker D."/>
            <person name="Lang D."/>
            <person name="Vosolsobe S."/>
            <person name="Rombauts S."/>
            <person name="Wilhelmsson P.K.I."/>
            <person name="Janitza P."/>
            <person name="Kern R."/>
            <person name="Heyl A."/>
            <person name="Rumpler F."/>
            <person name="Villalobos L.I.A.C."/>
            <person name="Clay J.M."/>
            <person name="Skokan R."/>
            <person name="Toyoda A."/>
            <person name="Suzuki Y."/>
            <person name="Kagoshima H."/>
            <person name="Schijlen E."/>
            <person name="Tajeshwar N."/>
            <person name="Catarino B."/>
            <person name="Hetherington A.J."/>
            <person name="Saltykova A."/>
            <person name="Bonnot C."/>
            <person name="Breuninger H."/>
            <person name="Symeonidi A."/>
            <person name="Radhakrishnan G.V."/>
            <person name="Van Nieuwerburgh F."/>
            <person name="Deforce D."/>
            <person name="Chang C."/>
            <person name="Karol K.G."/>
            <person name="Hedrich R."/>
            <person name="Ulvskov P."/>
            <person name="Glockner G."/>
            <person name="Delwiche C.F."/>
            <person name="Petrasek J."/>
            <person name="Van de Peer Y."/>
            <person name="Friml J."/>
            <person name="Beilby M."/>
            <person name="Dolan L."/>
            <person name="Kohara Y."/>
            <person name="Sugano S."/>
            <person name="Fujiyama A."/>
            <person name="Delaux P.-M."/>
            <person name="Quint M."/>
            <person name="TheiBen G."/>
            <person name="Hagemann M."/>
            <person name="Harholt J."/>
            <person name="Dunand C."/>
            <person name="Zachgo S."/>
            <person name="Langdale J."/>
            <person name="Maumus F."/>
            <person name="Straeten D.V.D."/>
            <person name="Gould S.B."/>
            <person name="Rensing S.A."/>
        </authorList>
    </citation>
    <scope>NUCLEOTIDE SEQUENCE [LARGE SCALE GENOMIC DNA]</scope>
    <source>
        <strain evidence="12 13">S276</strain>
    </source>
</reference>
<feature type="compositionally biased region" description="Acidic residues" evidence="11">
    <location>
        <begin position="56"/>
        <end position="107"/>
    </location>
</feature>
<dbReference type="EMBL" id="BFEA01000137">
    <property type="protein sequence ID" value="GBG70865.1"/>
    <property type="molecule type" value="Genomic_DNA"/>
</dbReference>
<protein>
    <recommendedName>
        <fullName evidence="10">Radial spoke head protein 9 homolog</fullName>
    </recommendedName>
</protein>
<feature type="compositionally biased region" description="Polar residues" evidence="11">
    <location>
        <begin position="236"/>
        <end position="248"/>
    </location>
</feature>
<accession>A0A388KLE1</accession>
<comment type="caution">
    <text evidence="12">The sequence shown here is derived from an EMBL/GenBank/DDBJ whole genome shotgun (WGS) entry which is preliminary data.</text>
</comment>
<evidence type="ECO:0000313" key="12">
    <source>
        <dbReference type="EMBL" id="GBG70865.1"/>
    </source>
</evidence>
<evidence type="ECO:0000256" key="11">
    <source>
        <dbReference type="SAM" id="MobiDB-lite"/>
    </source>
</evidence>
<feature type="region of interest" description="Disordered" evidence="11">
    <location>
        <begin position="617"/>
        <end position="673"/>
    </location>
</feature>
<keyword evidence="4" id="KW-0282">Flagellum</keyword>
<feature type="compositionally biased region" description="Low complexity" evidence="11">
    <location>
        <begin position="22"/>
        <end position="43"/>
    </location>
</feature>
<evidence type="ECO:0000256" key="3">
    <source>
        <dbReference type="ARBA" id="ARBA00022794"/>
    </source>
</evidence>
<evidence type="ECO:0000313" key="13">
    <source>
        <dbReference type="Proteomes" id="UP000265515"/>
    </source>
</evidence>
<feature type="region of interest" description="Disordered" evidence="11">
    <location>
        <begin position="301"/>
        <end position="403"/>
    </location>
</feature>
<feature type="region of interest" description="Disordered" evidence="11">
    <location>
        <begin position="429"/>
        <end position="503"/>
    </location>
</feature>
<dbReference type="GO" id="GO:0044458">
    <property type="term" value="P:motile cilium assembly"/>
    <property type="evidence" value="ECO:0007669"/>
    <property type="project" value="TreeGrafter"/>
</dbReference>
<evidence type="ECO:0000256" key="6">
    <source>
        <dbReference type="ARBA" id="ARBA00023212"/>
    </source>
</evidence>
<dbReference type="PANTHER" id="PTHR22069:SF0">
    <property type="entry name" value="RADIAL SPOKE HEAD PROTEIN 9 HOMOLOG"/>
    <property type="match status" value="1"/>
</dbReference>
<feature type="region of interest" description="Disordered" evidence="11">
    <location>
        <begin position="991"/>
        <end position="1020"/>
    </location>
</feature>
<proteinExistence type="inferred from homology"/>
<dbReference type="GO" id="GO:0005930">
    <property type="term" value="C:axoneme"/>
    <property type="evidence" value="ECO:0007669"/>
    <property type="project" value="TreeGrafter"/>
</dbReference>
<feature type="compositionally biased region" description="Basic and acidic residues" evidence="11">
    <location>
        <begin position="429"/>
        <end position="444"/>
    </location>
</feature>
<name>A0A388KLE1_CHABU</name>
<gene>
    <name evidence="12" type="ORF">CBR_g8165</name>
</gene>
<evidence type="ECO:0000256" key="8">
    <source>
        <dbReference type="ARBA" id="ARBA00037822"/>
    </source>
</evidence>
<dbReference type="PANTHER" id="PTHR22069">
    <property type="entry name" value="MITOCHONDRIAL RIBOSOMAL PROTEIN S18"/>
    <property type="match status" value="1"/>
</dbReference>
<comment type="similarity">
    <text evidence="9">Belongs to the flagellar radial spoke RSP9 family.</text>
</comment>
<feature type="compositionally biased region" description="Basic and acidic residues" evidence="11">
    <location>
        <begin position="44"/>
        <end position="55"/>
    </location>
</feature>